<comment type="caution">
    <text evidence="3">The sequence shown here is derived from an EMBL/GenBank/DDBJ whole genome shotgun (WGS) entry which is preliminary data.</text>
</comment>
<dbReference type="Proteomes" id="UP000645828">
    <property type="component" value="Unassembled WGS sequence"/>
</dbReference>
<dbReference type="SUPFAM" id="SSF51419">
    <property type="entry name" value="PLP-binding barrel"/>
    <property type="match status" value="1"/>
</dbReference>
<protein>
    <submittedName>
        <fullName evidence="3">(raccoon dog) hypothetical protein</fullName>
    </submittedName>
</protein>
<organism evidence="3 4">
    <name type="scientific">Nyctereutes procyonoides</name>
    <name type="common">Raccoon dog</name>
    <name type="synonym">Canis procyonoides</name>
    <dbReference type="NCBI Taxonomy" id="34880"/>
    <lineage>
        <taxon>Eukaryota</taxon>
        <taxon>Metazoa</taxon>
        <taxon>Chordata</taxon>
        <taxon>Craniata</taxon>
        <taxon>Vertebrata</taxon>
        <taxon>Euteleostomi</taxon>
        <taxon>Mammalia</taxon>
        <taxon>Eutheria</taxon>
        <taxon>Laurasiatheria</taxon>
        <taxon>Carnivora</taxon>
        <taxon>Caniformia</taxon>
        <taxon>Canidae</taxon>
        <taxon>Nyctereutes</taxon>
    </lineage>
</organism>
<keyword evidence="1" id="KW-0663">Pyridoxal phosphate</keyword>
<proteinExistence type="predicted"/>
<feature type="region of interest" description="Disordered" evidence="2">
    <location>
        <begin position="172"/>
        <end position="205"/>
    </location>
</feature>
<dbReference type="InterPro" id="IPR011078">
    <property type="entry name" value="PyrdxlP_homeostasis"/>
</dbReference>
<dbReference type="PANTHER" id="PTHR10146:SF14">
    <property type="entry name" value="PYRIDOXAL PHOSPHATE HOMEOSTASIS PROTEIN"/>
    <property type="match status" value="1"/>
</dbReference>
<evidence type="ECO:0000313" key="4">
    <source>
        <dbReference type="Proteomes" id="UP000645828"/>
    </source>
</evidence>
<dbReference type="Gene3D" id="3.20.20.10">
    <property type="entry name" value="Alanine racemase"/>
    <property type="match status" value="1"/>
</dbReference>
<accession>A0A811XUR0</accession>
<dbReference type="EMBL" id="CAJHUB010000649">
    <property type="protein sequence ID" value="CAD7667084.1"/>
    <property type="molecule type" value="Genomic_DNA"/>
</dbReference>
<gene>
    <name evidence="3" type="ORF">NYPRO_LOCUS426</name>
</gene>
<dbReference type="AlphaFoldDB" id="A0A811XUR0"/>
<dbReference type="InterPro" id="IPR029066">
    <property type="entry name" value="PLP-binding_barrel"/>
</dbReference>
<name>A0A811XUR0_NYCPR</name>
<dbReference type="PANTHER" id="PTHR10146">
    <property type="entry name" value="PROLINE SYNTHETASE CO-TRANSCRIBED BACTERIAL HOMOLOG PROTEIN"/>
    <property type="match status" value="1"/>
</dbReference>
<evidence type="ECO:0000313" key="3">
    <source>
        <dbReference type="EMBL" id="CAD7667084.1"/>
    </source>
</evidence>
<reference evidence="3" key="1">
    <citation type="submission" date="2020-12" db="EMBL/GenBank/DDBJ databases">
        <authorList>
            <consortium name="Molecular Ecology Group"/>
        </authorList>
    </citation>
    <scope>NUCLEOTIDE SEQUENCE</scope>
    <source>
        <strain evidence="3">TBG_1078</strain>
    </source>
</reference>
<keyword evidence="4" id="KW-1185">Reference proteome</keyword>
<evidence type="ECO:0000256" key="1">
    <source>
        <dbReference type="ARBA" id="ARBA00022898"/>
    </source>
</evidence>
<dbReference type="GO" id="GO:0030170">
    <property type="term" value="F:pyridoxal phosphate binding"/>
    <property type="evidence" value="ECO:0007669"/>
    <property type="project" value="InterPro"/>
</dbReference>
<sequence length="205" mass="22075">MAQGWSQGIWRAGSMSAELGVGFALGAPLWDLSAIQPWPVAVSKTKSADMVIEASKLLKQNKTKKQKNIKSLNSKKGSPEKLTVMVQVNTSGEQSKCGLLPSETVAVVEHMNAKCPSLEFVELMTIRSFGYDLSQGPNADFQVLLSLQEELCKKLNPTKQVELSMGMSMDFQHAPNVGLDPGTPGSRPGLKAGAKPLEPPRRPSA</sequence>
<evidence type="ECO:0000256" key="2">
    <source>
        <dbReference type="SAM" id="MobiDB-lite"/>
    </source>
</evidence>